<reference evidence="4 5" key="1">
    <citation type="submission" date="2024-03" db="EMBL/GenBank/DDBJ databases">
        <title>Chitinophaga caseinilytica sp. nov., a casein hydrolysing bacterium isolated from forest soil.</title>
        <authorList>
            <person name="Lee D.S."/>
            <person name="Han D.M."/>
            <person name="Baek J.H."/>
            <person name="Choi D.G."/>
            <person name="Jeon J.H."/>
            <person name="Jeon C.O."/>
        </authorList>
    </citation>
    <scope>NUCLEOTIDE SEQUENCE [LARGE SCALE GENOMIC DNA]</scope>
    <source>
        <strain evidence="4 5">KACC 19118</strain>
    </source>
</reference>
<dbReference type="RefSeq" id="WP_341840665.1">
    <property type="nucleotide sequence ID" value="NZ_CP149792.1"/>
</dbReference>
<proteinExistence type="predicted"/>
<dbReference type="Pfam" id="PF16344">
    <property type="entry name" value="FecR_C"/>
    <property type="match status" value="1"/>
</dbReference>
<feature type="domain" description="FecR protein" evidence="2">
    <location>
        <begin position="120"/>
        <end position="212"/>
    </location>
</feature>
<name>A0ABZ2Z0X2_9BACT</name>
<dbReference type="Gene3D" id="2.60.120.1440">
    <property type="match status" value="1"/>
</dbReference>
<dbReference type="EMBL" id="CP150096">
    <property type="protein sequence ID" value="WZN45924.1"/>
    <property type="molecule type" value="Genomic_DNA"/>
</dbReference>
<gene>
    <name evidence="4" type="ORF">WJU22_23790</name>
</gene>
<feature type="domain" description="Protein FecR C-terminal" evidence="3">
    <location>
        <begin position="261"/>
        <end position="325"/>
    </location>
</feature>
<dbReference type="Gene3D" id="3.55.50.30">
    <property type="match status" value="1"/>
</dbReference>
<keyword evidence="1" id="KW-0812">Transmembrane</keyword>
<organism evidence="4 5">
    <name type="scientific">Chitinophaga caseinilytica</name>
    <dbReference type="NCBI Taxonomy" id="2267521"/>
    <lineage>
        <taxon>Bacteria</taxon>
        <taxon>Pseudomonadati</taxon>
        <taxon>Bacteroidota</taxon>
        <taxon>Chitinophagia</taxon>
        <taxon>Chitinophagales</taxon>
        <taxon>Chitinophagaceae</taxon>
        <taxon>Chitinophaga</taxon>
    </lineage>
</organism>
<accession>A0ABZ2Z0X2</accession>
<sequence>MGEFTAAKLATLPSFINYCHGTDRADAAYWERYLQEHPAKAPMIAEARELVNIGSWMVRGEKEKSAALDRLDAYLAAPVVARSRRRYLPYVAAAASVAVLIAAAIFLTRPKHAPIAPVIETAAQNARKNLLLPDSSVVLLEHGTLVELENDYGNHRRLVRLEGTAYFKVVQDPRKPFSVLAGEYLITALGTSFRVSIRPDSLQVLLEEGKVKVEYVAGKKPELIAVLGPSDRLDLRPGATAAPQRGTFRAAELHTWKAEEIVFDNTPLTEAVRQLEAVYNIRIALQDFDPKKETFSGRFRNDRLTEVLEVLCFTLNKRYEINEDSTEIIIH</sequence>
<dbReference type="InterPro" id="IPR006860">
    <property type="entry name" value="FecR"/>
</dbReference>
<dbReference type="InterPro" id="IPR012373">
    <property type="entry name" value="Ferrdict_sens_TM"/>
</dbReference>
<protein>
    <submittedName>
        <fullName evidence="4">FecR domain-containing protein</fullName>
    </submittedName>
</protein>
<keyword evidence="1" id="KW-1133">Transmembrane helix</keyword>
<dbReference type="PANTHER" id="PTHR30273:SF2">
    <property type="entry name" value="PROTEIN FECR"/>
    <property type="match status" value="1"/>
</dbReference>
<dbReference type="Proteomes" id="UP001449657">
    <property type="component" value="Chromosome"/>
</dbReference>
<keyword evidence="5" id="KW-1185">Reference proteome</keyword>
<evidence type="ECO:0000313" key="4">
    <source>
        <dbReference type="EMBL" id="WZN45924.1"/>
    </source>
</evidence>
<feature type="transmembrane region" description="Helical" evidence="1">
    <location>
        <begin position="87"/>
        <end position="107"/>
    </location>
</feature>
<dbReference type="InterPro" id="IPR032508">
    <property type="entry name" value="FecR_C"/>
</dbReference>
<evidence type="ECO:0000313" key="5">
    <source>
        <dbReference type="Proteomes" id="UP001449657"/>
    </source>
</evidence>
<evidence type="ECO:0000256" key="1">
    <source>
        <dbReference type="SAM" id="Phobius"/>
    </source>
</evidence>
<dbReference type="PANTHER" id="PTHR30273">
    <property type="entry name" value="PERIPLASMIC SIGNAL SENSOR AND SIGMA FACTOR ACTIVATOR FECR-RELATED"/>
    <property type="match status" value="1"/>
</dbReference>
<evidence type="ECO:0000259" key="3">
    <source>
        <dbReference type="Pfam" id="PF16344"/>
    </source>
</evidence>
<evidence type="ECO:0000259" key="2">
    <source>
        <dbReference type="Pfam" id="PF04773"/>
    </source>
</evidence>
<dbReference type="PIRSF" id="PIRSF018266">
    <property type="entry name" value="FecR"/>
    <property type="match status" value="1"/>
</dbReference>
<dbReference type="Pfam" id="PF04773">
    <property type="entry name" value="FecR"/>
    <property type="match status" value="1"/>
</dbReference>
<keyword evidence="1" id="KW-0472">Membrane</keyword>